<dbReference type="Ensembl" id="ENSOABT00000047296.2">
    <property type="protein sequence ID" value="ENSOABP00000046089.1"/>
    <property type="gene ID" value="ENSOABG00000020673.2"/>
</dbReference>
<name>A0A668V5I4_OREAU</name>
<dbReference type="OMA" id="KMACDRE"/>
<organism evidence="1 2">
    <name type="scientific">Oreochromis aureus</name>
    <name type="common">Israeli tilapia</name>
    <name type="synonym">Chromis aureus</name>
    <dbReference type="NCBI Taxonomy" id="47969"/>
    <lineage>
        <taxon>Eukaryota</taxon>
        <taxon>Metazoa</taxon>
        <taxon>Chordata</taxon>
        <taxon>Craniata</taxon>
        <taxon>Vertebrata</taxon>
        <taxon>Euteleostomi</taxon>
        <taxon>Actinopterygii</taxon>
        <taxon>Neopterygii</taxon>
        <taxon>Teleostei</taxon>
        <taxon>Neoteleostei</taxon>
        <taxon>Acanthomorphata</taxon>
        <taxon>Ovalentaria</taxon>
        <taxon>Cichlomorphae</taxon>
        <taxon>Cichliformes</taxon>
        <taxon>Cichlidae</taxon>
        <taxon>African cichlids</taxon>
        <taxon>Pseudocrenilabrinae</taxon>
        <taxon>Oreochromini</taxon>
        <taxon>Oreochromis</taxon>
    </lineage>
</organism>
<protein>
    <submittedName>
        <fullName evidence="1">Uncharacterized protein</fullName>
    </submittedName>
</protein>
<sequence length="94" mass="10648">MWLLLPSTRADMTLPRAEILVCLSLPAKSTRLSLPTLMWFSPSTPNSLHSTLCSFILVAPTDRFWLPTFMTCSISRTLLVTNDERSLTYTPFQP</sequence>
<reference evidence="1" key="2">
    <citation type="submission" date="2025-09" db="UniProtKB">
        <authorList>
            <consortium name="Ensembl"/>
        </authorList>
    </citation>
    <scope>IDENTIFICATION</scope>
</reference>
<dbReference type="Proteomes" id="UP000472276">
    <property type="component" value="Unassembled WGS sequence"/>
</dbReference>
<proteinExistence type="predicted"/>
<evidence type="ECO:0000313" key="1">
    <source>
        <dbReference type="Ensembl" id="ENSOABP00000046089.1"/>
    </source>
</evidence>
<accession>A0A668V5I4</accession>
<evidence type="ECO:0000313" key="2">
    <source>
        <dbReference type="Proteomes" id="UP000472276"/>
    </source>
</evidence>
<dbReference type="AlphaFoldDB" id="A0A668V5I4"/>
<keyword evidence="2" id="KW-1185">Reference proteome</keyword>
<reference evidence="1" key="1">
    <citation type="submission" date="2025-08" db="UniProtKB">
        <authorList>
            <consortium name="Ensembl"/>
        </authorList>
    </citation>
    <scope>IDENTIFICATION</scope>
</reference>